<proteinExistence type="predicted"/>
<reference evidence="1" key="1">
    <citation type="submission" date="2020-05" db="EMBL/GenBank/DDBJ databases">
        <authorList>
            <person name="Chiriac C."/>
            <person name="Salcher M."/>
            <person name="Ghai R."/>
            <person name="Kavagutti S V."/>
        </authorList>
    </citation>
    <scope>NUCLEOTIDE SEQUENCE</scope>
</reference>
<dbReference type="EMBL" id="LR797210">
    <property type="protein sequence ID" value="CAB4194404.1"/>
    <property type="molecule type" value="Genomic_DNA"/>
</dbReference>
<organism evidence="1">
    <name type="scientific">uncultured Caudovirales phage</name>
    <dbReference type="NCBI Taxonomy" id="2100421"/>
    <lineage>
        <taxon>Viruses</taxon>
        <taxon>Duplodnaviria</taxon>
        <taxon>Heunggongvirae</taxon>
        <taxon>Uroviricota</taxon>
        <taxon>Caudoviricetes</taxon>
        <taxon>Peduoviridae</taxon>
        <taxon>Maltschvirus</taxon>
        <taxon>Maltschvirus maltsch</taxon>
    </lineage>
</organism>
<evidence type="ECO:0000313" key="1">
    <source>
        <dbReference type="EMBL" id="CAB4194404.1"/>
    </source>
</evidence>
<accession>A0A6J5RRE1</accession>
<name>A0A6J5RRE1_9CAUD</name>
<protein>
    <submittedName>
        <fullName evidence="1">Uncharacterized protein</fullName>
    </submittedName>
</protein>
<gene>
    <name evidence="1" type="ORF">UFOVP1254_43</name>
</gene>
<sequence>MNIFAWFSNRHARAEQKLRETGFNYAAGKLLRKVPIEKVEAEAYNNFHQNEFNYGMQSAINAWDQQRYESELTTLKYLSESKP</sequence>